<reference evidence="2" key="1">
    <citation type="submission" date="2015-07" db="EMBL/GenBank/DDBJ databases">
        <title>Draft genome sequence of the purine-degrading Gottschalkia purinilyticum DSM 1384 (formerly Clostridium purinilyticum).</title>
        <authorList>
            <person name="Poehlein A."/>
            <person name="Schiel-Bengelsdorf B."/>
            <person name="Bengelsdorf F.R."/>
            <person name="Daniel R."/>
            <person name="Duerre P."/>
        </authorList>
    </citation>
    <scope>NUCLEOTIDE SEQUENCE [LARGE SCALE GENOMIC DNA]</scope>
    <source>
        <strain evidence="2">DSM 1384</strain>
    </source>
</reference>
<dbReference type="RefSeq" id="WP_050378869.1">
    <property type="nucleotide sequence ID" value="NZ_LGSS01000025.1"/>
</dbReference>
<organism evidence="1 2">
    <name type="scientific">Gottschalkia purinilytica</name>
    <name type="common">Clostridium purinilyticum</name>
    <dbReference type="NCBI Taxonomy" id="1503"/>
    <lineage>
        <taxon>Bacteria</taxon>
        <taxon>Bacillati</taxon>
        <taxon>Bacillota</taxon>
        <taxon>Tissierellia</taxon>
        <taxon>Tissierellales</taxon>
        <taxon>Gottschalkiaceae</taxon>
        <taxon>Gottschalkia</taxon>
    </lineage>
</organism>
<dbReference type="OrthoDB" id="368187at2"/>
<dbReference type="AlphaFoldDB" id="A0A0L0W753"/>
<dbReference type="InterPro" id="IPR017587">
    <property type="entry name" value="YqeC"/>
</dbReference>
<dbReference type="Pfam" id="PF19842">
    <property type="entry name" value="YqeC"/>
    <property type="match status" value="1"/>
</dbReference>
<name>A0A0L0W753_GOTPU</name>
<dbReference type="EMBL" id="LGSS01000025">
    <property type="protein sequence ID" value="KNF07100.1"/>
    <property type="molecule type" value="Genomic_DNA"/>
</dbReference>
<evidence type="ECO:0000313" key="2">
    <source>
        <dbReference type="Proteomes" id="UP000037267"/>
    </source>
</evidence>
<gene>
    <name evidence="1" type="primary">yqeC</name>
    <name evidence="1" type="ORF">CLPU_25c00100</name>
</gene>
<comment type="caution">
    <text evidence="1">The sequence shown here is derived from an EMBL/GenBank/DDBJ whole genome shotgun (WGS) entry which is preliminary data.</text>
</comment>
<accession>A0A0L0W753</accession>
<protein>
    <submittedName>
        <fullName evidence="1">Putative selenium-dependent hydroxylase accessory protein YqeC</fullName>
    </submittedName>
</protein>
<sequence length="244" mass="27178">MNLSKKIDINLNEFELVSIVGGGGKTTTMFKLAKELRALNKKVLVTTTTAIMMPDESQYDNFIIYGEGIKDNMENVTNGSVTVIVKNIIREDKLKGIEKETIEDIVSKNIFDVILVEADGSKRKPIKAPSYHEPVIPNSTTKVIGVIGMDSVGKEINEKNVHRPEIFTSVTDSKFGEIIDENIIFNLVISNEGLYKDSPKLSKKYLILNKAEGEERISSALKIKNLLLDNECEIDEIIVGSMNE</sequence>
<keyword evidence="2" id="KW-1185">Reference proteome</keyword>
<evidence type="ECO:0000313" key="1">
    <source>
        <dbReference type="EMBL" id="KNF07100.1"/>
    </source>
</evidence>
<dbReference type="Proteomes" id="UP000037267">
    <property type="component" value="Unassembled WGS sequence"/>
</dbReference>
<dbReference type="STRING" id="1503.CLPU_25c00100"/>
<proteinExistence type="predicted"/>
<dbReference type="NCBIfam" id="TIGR03172">
    <property type="entry name" value="selenium cofactor biosynthesis protein YqeC"/>
    <property type="match status" value="1"/>
</dbReference>